<organism evidence="2 3">
    <name type="scientific">Novosphingobium rhizovicinum</name>
    <dbReference type="NCBI Taxonomy" id="3228928"/>
    <lineage>
        <taxon>Bacteria</taxon>
        <taxon>Pseudomonadati</taxon>
        <taxon>Pseudomonadota</taxon>
        <taxon>Alphaproteobacteria</taxon>
        <taxon>Sphingomonadales</taxon>
        <taxon>Sphingomonadaceae</taxon>
        <taxon>Novosphingobium</taxon>
    </lineage>
</organism>
<reference evidence="2 3" key="1">
    <citation type="submission" date="2024-06" db="EMBL/GenBank/DDBJ databases">
        <title>Novosphingobium rhizovicinus M1R2S20.</title>
        <authorList>
            <person name="Sun J.-Q."/>
        </authorList>
    </citation>
    <scope>NUCLEOTIDE SEQUENCE [LARGE SCALE GENOMIC DNA]</scope>
    <source>
        <strain evidence="2 3">M1R2S20</strain>
    </source>
</reference>
<evidence type="ECO:0000256" key="1">
    <source>
        <dbReference type="SAM" id="SignalP"/>
    </source>
</evidence>
<proteinExistence type="predicted"/>
<dbReference type="Pfam" id="PF20101">
    <property type="entry name" value="DUF6491"/>
    <property type="match status" value="1"/>
</dbReference>
<protein>
    <submittedName>
        <fullName evidence="2">DUF6491 family protein</fullName>
    </submittedName>
</protein>
<dbReference type="InterPro" id="IPR045500">
    <property type="entry name" value="DUF6491"/>
</dbReference>
<comment type="caution">
    <text evidence="2">The sequence shown here is derived from an EMBL/GenBank/DDBJ whole genome shotgun (WGS) entry which is preliminary data.</text>
</comment>
<name>A0ABV3RDN3_9SPHN</name>
<dbReference type="PROSITE" id="PS51257">
    <property type="entry name" value="PROKAR_LIPOPROTEIN"/>
    <property type="match status" value="1"/>
</dbReference>
<dbReference type="Proteomes" id="UP001556118">
    <property type="component" value="Unassembled WGS sequence"/>
</dbReference>
<feature type="chain" id="PRO_5046908378" evidence="1">
    <location>
        <begin position="24"/>
        <end position="139"/>
    </location>
</feature>
<accession>A0ABV3RDN3</accession>
<dbReference type="RefSeq" id="WP_367774479.1">
    <property type="nucleotide sequence ID" value="NZ_JBFNXR010000050.1"/>
</dbReference>
<dbReference type="EMBL" id="JBFNXR010000050">
    <property type="protein sequence ID" value="MEW9856170.1"/>
    <property type="molecule type" value="Genomic_DNA"/>
</dbReference>
<evidence type="ECO:0000313" key="2">
    <source>
        <dbReference type="EMBL" id="MEW9856170.1"/>
    </source>
</evidence>
<feature type="signal peptide" evidence="1">
    <location>
        <begin position="1"/>
        <end position="23"/>
    </location>
</feature>
<sequence length="139" mass="14535">MTLRLTVLTASAFAAGAVVSACATPGGADIASSPTTTAAAGASTCFFPSQVNGFQRASSTERGSDDIVVTVGANRKYLFQTLGPCPDINWSETIAFDQFGPGQICDGRDVTLIVPSTIGPRRCPVRMIRELSPEEAKSY</sequence>
<gene>
    <name evidence="2" type="ORF">ABUH87_13595</name>
</gene>
<evidence type="ECO:0000313" key="3">
    <source>
        <dbReference type="Proteomes" id="UP001556118"/>
    </source>
</evidence>
<keyword evidence="3" id="KW-1185">Reference proteome</keyword>
<keyword evidence="1" id="KW-0732">Signal</keyword>